<organism evidence="1 2">
    <name type="scientific">Rhizophagus clarus</name>
    <dbReference type="NCBI Taxonomy" id="94130"/>
    <lineage>
        <taxon>Eukaryota</taxon>
        <taxon>Fungi</taxon>
        <taxon>Fungi incertae sedis</taxon>
        <taxon>Mucoromycota</taxon>
        <taxon>Glomeromycotina</taxon>
        <taxon>Glomeromycetes</taxon>
        <taxon>Glomerales</taxon>
        <taxon>Glomeraceae</taxon>
        <taxon>Rhizophagus</taxon>
    </lineage>
</organism>
<comment type="caution">
    <text evidence="1">The sequence shown here is derived from an EMBL/GenBank/DDBJ whole genome shotgun (WGS) entry which is preliminary data.</text>
</comment>
<sequence length="101" mass="12428">MLLWKFIIAFYRLIPKQFLHSRDKYTHRDNIRIYWKDRDETWKNDTIKKMIKNHLSTVSHFSFIVFFSSQWNSYSSVDDWKTNADTLSRMYKKDQQTLAVL</sequence>
<proteinExistence type="predicted"/>
<name>A0A8H3LB08_9GLOM</name>
<evidence type="ECO:0000313" key="2">
    <source>
        <dbReference type="Proteomes" id="UP000615446"/>
    </source>
</evidence>
<dbReference type="AlphaFoldDB" id="A0A8H3LB08"/>
<protein>
    <submittedName>
        <fullName evidence="1">Uncharacterized protein</fullName>
    </submittedName>
</protein>
<dbReference type="EMBL" id="BLAL01000060">
    <property type="protein sequence ID" value="GES82365.1"/>
    <property type="molecule type" value="Genomic_DNA"/>
</dbReference>
<gene>
    <name evidence="1" type="ORF">RCL2_000957700</name>
</gene>
<accession>A0A8H3LB08</accession>
<evidence type="ECO:0000313" key="1">
    <source>
        <dbReference type="EMBL" id="GES82365.1"/>
    </source>
</evidence>
<dbReference type="Proteomes" id="UP000615446">
    <property type="component" value="Unassembled WGS sequence"/>
</dbReference>
<reference evidence="1" key="1">
    <citation type="submission" date="2019-10" db="EMBL/GenBank/DDBJ databases">
        <title>Conservation and host-specific expression of non-tandemly repeated heterogenous ribosome RNA gene in arbuscular mycorrhizal fungi.</title>
        <authorList>
            <person name="Maeda T."/>
            <person name="Kobayashi Y."/>
            <person name="Nakagawa T."/>
            <person name="Ezawa T."/>
            <person name="Yamaguchi K."/>
            <person name="Bino T."/>
            <person name="Nishimoto Y."/>
            <person name="Shigenobu S."/>
            <person name="Kawaguchi M."/>
        </authorList>
    </citation>
    <scope>NUCLEOTIDE SEQUENCE</scope>
    <source>
        <strain evidence="1">HR1</strain>
    </source>
</reference>